<dbReference type="Proteomes" id="UP000731465">
    <property type="component" value="Unassembled WGS sequence"/>
</dbReference>
<dbReference type="RefSeq" id="WP_219936110.1">
    <property type="nucleotide sequence ID" value="NZ_JAGFNY010000002.1"/>
</dbReference>
<name>A0ABS7DEN3_9GAMM</name>
<dbReference type="Gene3D" id="1.25.40.10">
    <property type="entry name" value="Tetratricopeptide repeat domain"/>
    <property type="match status" value="1"/>
</dbReference>
<evidence type="ECO:0000313" key="2">
    <source>
        <dbReference type="Proteomes" id="UP000731465"/>
    </source>
</evidence>
<proteinExistence type="predicted"/>
<reference evidence="1 2" key="1">
    <citation type="submission" date="2021-03" db="EMBL/GenBank/DDBJ databases">
        <title>Succinivibrio sp. nov. isolated from feces of cow.</title>
        <authorList>
            <person name="Choi J.-Y."/>
        </authorList>
    </citation>
    <scope>NUCLEOTIDE SEQUENCE [LARGE SCALE GENOMIC DNA]</scope>
    <source>
        <strain evidence="1 2">AGMB01872</strain>
    </source>
</reference>
<comment type="caution">
    <text evidence="1">The sequence shown here is derived from an EMBL/GenBank/DDBJ whole genome shotgun (WGS) entry which is preliminary data.</text>
</comment>
<gene>
    <name evidence="1" type="ORF">J5V48_01160</name>
</gene>
<accession>A0ABS7DEN3</accession>
<dbReference type="InterPro" id="IPR011990">
    <property type="entry name" value="TPR-like_helical_dom_sf"/>
</dbReference>
<evidence type="ECO:0000313" key="1">
    <source>
        <dbReference type="EMBL" id="MBW7569504.1"/>
    </source>
</evidence>
<dbReference type="EMBL" id="JAGFNY010000002">
    <property type="protein sequence ID" value="MBW7569504.1"/>
    <property type="molecule type" value="Genomic_DNA"/>
</dbReference>
<sequence>MNNLFFRINDQWLRYDLDNSKPIAIQSKDDGIDLSDNIFKVIEDDKECLRKLTDLAYAPAFGLNELIENPSEIKNALCSFNLAQSDNSKDSLTYHVSAAFCCEIDINDEIPVTAKVFEKILTELKTIDQKPGEAYCSLLFFLKESYIIELLQIKDYGYGFPKLTDFFDFAMDAVNEKFTQGHNIFFDTFIECAHNIAFHDEKQPEKFSFSTDLEMQYYTSSMTSLYGFDLEQAPDEVVQRFRDCMEYLSSQGDACGLYYIGKVSVLDGNRVFPRDVKTGEEYLHILLEDCDDEEFTHSDEVCTLLGDLYSADSELGEADYDKAFKYYSIAEKYGSKMAINSIFKLLLDDRIEHIPSSLVEKYSDLLKKEITDSSFFLFKAANDYVAAMLVSLGDECRNNADYLAIACYDYVKDNYLLKALKYYLEAQKCIELLMKKGFDFNLVKLNDDLESKIDEVKSILKDKCNHKEITINTDKILEKFDYIVPLMKQSGLSFMFEYNKNTKVLSITADNTEYLDDVNFICCIPECSFCEYVDRIILNVDNIDFLPKDERFDFEDTIEVPFDAIDGFTLKEGDEEVATINKTFTIRISDQTASEYEVENS</sequence>
<organism evidence="1 2">
    <name type="scientific">Succinivibrio faecicola</name>
    <dbReference type="NCBI Taxonomy" id="2820300"/>
    <lineage>
        <taxon>Bacteria</taxon>
        <taxon>Pseudomonadati</taxon>
        <taxon>Pseudomonadota</taxon>
        <taxon>Gammaproteobacteria</taxon>
        <taxon>Aeromonadales</taxon>
        <taxon>Succinivibrionaceae</taxon>
        <taxon>Succinivibrio</taxon>
    </lineage>
</organism>
<keyword evidence="2" id="KW-1185">Reference proteome</keyword>
<protein>
    <recommendedName>
        <fullName evidence="3">Sel1 repeat family protein</fullName>
    </recommendedName>
</protein>
<evidence type="ECO:0008006" key="3">
    <source>
        <dbReference type="Google" id="ProtNLM"/>
    </source>
</evidence>